<gene>
    <name evidence="2" type="ORF">AMAG_14313</name>
</gene>
<dbReference type="Proteomes" id="UP000054350">
    <property type="component" value="Unassembled WGS sequence"/>
</dbReference>
<evidence type="ECO:0000313" key="3">
    <source>
        <dbReference type="Proteomes" id="UP000054350"/>
    </source>
</evidence>
<organism evidence="2 3">
    <name type="scientific">Allomyces macrogynus (strain ATCC 38327)</name>
    <name type="common">Allomyces javanicus var. macrogynus</name>
    <dbReference type="NCBI Taxonomy" id="578462"/>
    <lineage>
        <taxon>Eukaryota</taxon>
        <taxon>Fungi</taxon>
        <taxon>Fungi incertae sedis</taxon>
        <taxon>Blastocladiomycota</taxon>
        <taxon>Blastocladiomycetes</taxon>
        <taxon>Blastocladiales</taxon>
        <taxon>Blastocladiaceae</taxon>
        <taxon>Allomyces</taxon>
    </lineage>
</organism>
<keyword evidence="1" id="KW-0812">Transmembrane</keyword>
<dbReference type="AlphaFoldDB" id="A0A0L0T4M1"/>
<reference evidence="3" key="2">
    <citation type="submission" date="2009-11" db="EMBL/GenBank/DDBJ databases">
        <title>The Genome Sequence of Allomyces macrogynus strain ATCC 38327.</title>
        <authorList>
            <consortium name="The Broad Institute Genome Sequencing Platform"/>
            <person name="Russ C."/>
            <person name="Cuomo C."/>
            <person name="Shea T."/>
            <person name="Young S.K."/>
            <person name="Zeng Q."/>
            <person name="Koehrsen M."/>
            <person name="Haas B."/>
            <person name="Borodovsky M."/>
            <person name="Guigo R."/>
            <person name="Alvarado L."/>
            <person name="Berlin A."/>
            <person name="Borenstein D."/>
            <person name="Chen Z."/>
            <person name="Engels R."/>
            <person name="Freedman E."/>
            <person name="Gellesch M."/>
            <person name="Goldberg J."/>
            <person name="Griggs A."/>
            <person name="Gujja S."/>
            <person name="Heiman D."/>
            <person name="Hepburn T."/>
            <person name="Howarth C."/>
            <person name="Jen D."/>
            <person name="Larson L."/>
            <person name="Lewis B."/>
            <person name="Mehta T."/>
            <person name="Park D."/>
            <person name="Pearson M."/>
            <person name="Roberts A."/>
            <person name="Saif S."/>
            <person name="Shenoy N."/>
            <person name="Sisk P."/>
            <person name="Stolte C."/>
            <person name="Sykes S."/>
            <person name="Walk T."/>
            <person name="White J."/>
            <person name="Yandava C."/>
            <person name="Burger G."/>
            <person name="Gray M.W."/>
            <person name="Holland P.W.H."/>
            <person name="King N."/>
            <person name="Lang F.B.F."/>
            <person name="Roger A.J."/>
            <person name="Ruiz-Trillo I."/>
            <person name="Lander E."/>
            <person name="Nusbaum C."/>
        </authorList>
    </citation>
    <scope>NUCLEOTIDE SEQUENCE [LARGE SCALE GENOMIC DNA]</scope>
    <source>
        <strain evidence="3">ATCC 38327</strain>
    </source>
</reference>
<keyword evidence="1" id="KW-0472">Membrane</keyword>
<dbReference type="EMBL" id="GG745362">
    <property type="protein sequence ID" value="KNE69773.1"/>
    <property type="molecule type" value="Genomic_DNA"/>
</dbReference>
<dbReference type="VEuPathDB" id="FungiDB:AMAG_14313"/>
<keyword evidence="3" id="KW-1185">Reference proteome</keyword>
<accession>A0A0L0T4M1</accession>
<evidence type="ECO:0000256" key="1">
    <source>
        <dbReference type="SAM" id="Phobius"/>
    </source>
</evidence>
<reference evidence="2 3" key="1">
    <citation type="submission" date="2009-11" db="EMBL/GenBank/DDBJ databases">
        <title>Annotation of Allomyces macrogynus ATCC 38327.</title>
        <authorList>
            <consortium name="The Broad Institute Genome Sequencing Platform"/>
            <person name="Russ C."/>
            <person name="Cuomo C."/>
            <person name="Burger G."/>
            <person name="Gray M.W."/>
            <person name="Holland P.W.H."/>
            <person name="King N."/>
            <person name="Lang F.B.F."/>
            <person name="Roger A.J."/>
            <person name="Ruiz-Trillo I."/>
            <person name="Young S.K."/>
            <person name="Zeng Q."/>
            <person name="Gargeya S."/>
            <person name="Fitzgerald M."/>
            <person name="Haas B."/>
            <person name="Abouelleil A."/>
            <person name="Alvarado L."/>
            <person name="Arachchi H.M."/>
            <person name="Berlin A."/>
            <person name="Chapman S.B."/>
            <person name="Gearin G."/>
            <person name="Goldberg J."/>
            <person name="Griggs A."/>
            <person name="Gujja S."/>
            <person name="Hansen M."/>
            <person name="Heiman D."/>
            <person name="Howarth C."/>
            <person name="Larimer J."/>
            <person name="Lui A."/>
            <person name="MacDonald P.J.P."/>
            <person name="McCowen C."/>
            <person name="Montmayeur A."/>
            <person name="Murphy C."/>
            <person name="Neiman D."/>
            <person name="Pearson M."/>
            <person name="Priest M."/>
            <person name="Roberts A."/>
            <person name="Saif S."/>
            <person name="Shea T."/>
            <person name="Sisk P."/>
            <person name="Stolte C."/>
            <person name="Sykes S."/>
            <person name="Wortman J."/>
            <person name="Nusbaum C."/>
            <person name="Birren B."/>
        </authorList>
    </citation>
    <scope>NUCLEOTIDE SEQUENCE [LARGE SCALE GENOMIC DNA]</scope>
    <source>
        <strain evidence="2 3">ATCC 38327</strain>
    </source>
</reference>
<sequence>MLAPEPLFSDPANEIRAVRSALYDLAPVHAALVVSSTRLAVSLPALTVQPQPCPTPTPIPARCVTTVIGDTYVASPVACAPEIPLNQAVRTFIDAAGQLVTNSIPGAQLARPGLDPVVVVNGVSVTPTLPNDGFLVLVQKIAQDVDIRVAVLDEALWEVVTAQLMQAMGGLVVAFVVAVVAAVVVAVAGATAVFRGFRDRAHTLAAVLHLVPPGVSKDAAGEVARLVETGGLALVAVGQEHESVDCGWGGLNEEHEF</sequence>
<protein>
    <submittedName>
        <fullName evidence="2">Uncharacterized protein</fullName>
    </submittedName>
</protein>
<proteinExistence type="predicted"/>
<name>A0A0L0T4M1_ALLM3</name>
<keyword evidence="1" id="KW-1133">Transmembrane helix</keyword>
<evidence type="ECO:0000313" key="2">
    <source>
        <dbReference type="EMBL" id="KNE69773.1"/>
    </source>
</evidence>
<feature type="transmembrane region" description="Helical" evidence="1">
    <location>
        <begin position="171"/>
        <end position="194"/>
    </location>
</feature>